<feature type="transmembrane region" description="Helical" evidence="1">
    <location>
        <begin position="474"/>
        <end position="493"/>
    </location>
</feature>
<evidence type="ECO:0000256" key="1">
    <source>
        <dbReference type="SAM" id="Phobius"/>
    </source>
</evidence>
<gene>
    <name evidence="4" type="primary">LOC105845099</name>
</gene>
<feature type="transmembrane region" description="Helical" evidence="1">
    <location>
        <begin position="223"/>
        <end position="245"/>
    </location>
</feature>
<keyword evidence="1" id="KW-1133">Transmembrane helix</keyword>
<evidence type="ECO:0000313" key="4">
    <source>
        <dbReference type="RefSeq" id="XP_065671562.1"/>
    </source>
</evidence>
<feature type="transmembrane region" description="Helical" evidence="1">
    <location>
        <begin position="385"/>
        <end position="405"/>
    </location>
</feature>
<sequence>MYSVILLVLFLTYSQCNLSVDGNDKNNINTCKNGKLPCKSIAEVGDVIQCLDNGTLYIPRGKWGYVSSKSGLLETIVCPKSYCKCYIGCEDYCQFNKSKQCSSNREGILCSKCSKGYSVSLFSEECKICNNYWMLLLIPSLILFLFLVVLFLFHFDVDAFSGYLNVYFYWYQMVDIFIPGNTQLHSSTRFLIGFFSLTGTGGTVGLCFFNGMNNLTKLGLNYLPPIFFILIALIFGVLISPSVWIKLFCRNSDKSLNEEQCRKRRESSYGRAMSFVIVVTFSQIITVTLKLLHPVKIDGKLYVFEAAFAEFFRDPMHIFLGIIAVCFAVIILLFFILLIFTPTSGKGKYIAPVFEALKSCFNQSKIIGNRYEECQVENKSYYQRMFAAFYFICRVIMLIIAVAVQNEVTKLVFLSLASVTFLTIFSIFQPYRNRSFNYWDISVLFLMCIVSLFCLILSVPFFTSESLRNSIKVILQIIVWYPLLSMIFRLVLWKYNQRKRKIKNSSPHFGRESVKSLVSLPVRGVEGML</sequence>
<feature type="chain" id="PRO_5045271958" evidence="2">
    <location>
        <begin position="17"/>
        <end position="529"/>
    </location>
</feature>
<feature type="transmembrane region" description="Helical" evidence="1">
    <location>
        <begin position="318"/>
        <end position="340"/>
    </location>
</feature>
<dbReference type="Proteomes" id="UP001652625">
    <property type="component" value="Chromosome 13"/>
</dbReference>
<feature type="transmembrane region" description="Helical" evidence="1">
    <location>
        <begin position="411"/>
        <end position="431"/>
    </location>
</feature>
<keyword evidence="1" id="KW-0472">Membrane</keyword>
<protein>
    <submittedName>
        <fullName evidence="4">Uncharacterized protein LOC105845099 isoform X2</fullName>
    </submittedName>
</protein>
<accession>A0ABM4DB24</accession>
<keyword evidence="3" id="KW-1185">Reference proteome</keyword>
<keyword evidence="2" id="KW-0732">Signal</keyword>
<reference evidence="4" key="1">
    <citation type="submission" date="2025-08" db="UniProtKB">
        <authorList>
            <consortium name="RefSeq"/>
        </authorList>
    </citation>
    <scope>IDENTIFICATION</scope>
</reference>
<dbReference type="GeneID" id="105845099"/>
<feature type="transmembrane region" description="Helical" evidence="1">
    <location>
        <begin position="132"/>
        <end position="153"/>
    </location>
</feature>
<feature type="transmembrane region" description="Helical" evidence="1">
    <location>
        <begin position="190"/>
        <end position="211"/>
    </location>
</feature>
<feature type="signal peptide" evidence="2">
    <location>
        <begin position="1"/>
        <end position="16"/>
    </location>
</feature>
<name>A0ABM4DB24_HYDVU</name>
<evidence type="ECO:0000313" key="3">
    <source>
        <dbReference type="Proteomes" id="UP001652625"/>
    </source>
</evidence>
<dbReference type="PANTHER" id="PTHR32158">
    <property type="entry name" value="RING-TYPE DOMAIN-CONTAINING PROTEIN"/>
    <property type="match status" value="1"/>
</dbReference>
<dbReference type="PANTHER" id="PTHR32158:SF21">
    <property type="match status" value="1"/>
</dbReference>
<proteinExistence type="predicted"/>
<organism evidence="3 4">
    <name type="scientific">Hydra vulgaris</name>
    <name type="common">Hydra</name>
    <name type="synonym">Hydra attenuata</name>
    <dbReference type="NCBI Taxonomy" id="6087"/>
    <lineage>
        <taxon>Eukaryota</taxon>
        <taxon>Metazoa</taxon>
        <taxon>Cnidaria</taxon>
        <taxon>Hydrozoa</taxon>
        <taxon>Hydroidolina</taxon>
        <taxon>Anthoathecata</taxon>
        <taxon>Aplanulata</taxon>
        <taxon>Hydridae</taxon>
        <taxon>Hydra</taxon>
    </lineage>
</organism>
<feature type="transmembrane region" description="Helical" evidence="1">
    <location>
        <begin position="443"/>
        <end position="462"/>
    </location>
</feature>
<dbReference type="RefSeq" id="XP_065671562.1">
    <property type="nucleotide sequence ID" value="XM_065815490.1"/>
</dbReference>
<feature type="transmembrane region" description="Helical" evidence="1">
    <location>
        <begin position="272"/>
        <end position="292"/>
    </location>
</feature>
<keyword evidence="1" id="KW-0812">Transmembrane</keyword>
<evidence type="ECO:0000256" key="2">
    <source>
        <dbReference type="SAM" id="SignalP"/>
    </source>
</evidence>